<feature type="transmembrane region" description="Helical" evidence="2">
    <location>
        <begin position="20"/>
        <end position="43"/>
    </location>
</feature>
<feature type="transmembrane region" description="Helical" evidence="2">
    <location>
        <begin position="147"/>
        <end position="171"/>
    </location>
</feature>
<keyword evidence="2" id="KW-0472">Membrane</keyword>
<evidence type="ECO:0000313" key="4">
    <source>
        <dbReference type="Proteomes" id="UP000674234"/>
    </source>
</evidence>
<comment type="caution">
    <text evidence="3">The sequence shown here is derived from an EMBL/GenBank/DDBJ whole genome shotgun (WGS) entry which is preliminary data.</text>
</comment>
<feature type="transmembrane region" description="Helical" evidence="2">
    <location>
        <begin position="90"/>
        <end position="110"/>
    </location>
</feature>
<protein>
    <recommendedName>
        <fullName evidence="5">MFS transporter</fullName>
    </recommendedName>
</protein>
<dbReference type="RefSeq" id="WP_210157985.1">
    <property type="nucleotide sequence ID" value="NZ_JAFCNB010000013.1"/>
</dbReference>
<dbReference type="EMBL" id="JAFCNB010000013">
    <property type="protein sequence ID" value="MBP2706716.1"/>
    <property type="molecule type" value="Genomic_DNA"/>
</dbReference>
<evidence type="ECO:0000313" key="3">
    <source>
        <dbReference type="EMBL" id="MBP2706716.1"/>
    </source>
</evidence>
<accession>A0A940WTC1</accession>
<dbReference type="InterPro" id="IPR036259">
    <property type="entry name" value="MFS_trans_sf"/>
</dbReference>
<keyword evidence="2" id="KW-0812">Transmembrane</keyword>
<name>A0A940WTC1_9ACTN</name>
<feature type="transmembrane region" description="Helical" evidence="2">
    <location>
        <begin position="232"/>
        <end position="251"/>
    </location>
</feature>
<dbReference type="AlphaFoldDB" id="A0A940WTC1"/>
<reference evidence="3" key="1">
    <citation type="submission" date="2021-02" db="EMBL/GenBank/DDBJ databases">
        <title>Draft genome sequence of Microbispora sp. RL4-1S isolated from rice leaves in Thailand.</title>
        <authorList>
            <person name="Muangham S."/>
            <person name="Duangmal K."/>
        </authorList>
    </citation>
    <scope>NUCLEOTIDE SEQUENCE</scope>
    <source>
        <strain evidence="3">RL4-1S</strain>
    </source>
</reference>
<organism evidence="3 4">
    <name type="scientific">Microbispora oryzae</name>
    <dbReference type="NCBI Taxonomy" id="2806554"/>
    <lineage>
        <taxon>Bacteria</taxon>
        <taxon>Bacillati</taxon>
        <taxon>Actinomycetota</taxon>
        <taxon>Actinomycetes</taxon>
        <taxon>Streptosporangiales</taxon>
        <taxon>Streptosporangiaceae</taxon>
        <taxon>Microbispora</taxon>
    </lineage>
</organism>
<gene>
    <name evidence="3" type="ORF">JOL79_23185</name>
</gene>
<feature type="transmembrane region" description="Helical" evidence="2">
    <location>
        <begin position="402"/>
        <end position="424"/>
    </location>
</feature>
<sequence>MAVPPVPQTRAAVAFRAVRVPLLLDVVVGLLTAVALPLAVVAIPNTISVVAALLPPGVQPVEMMRAHGLALPAMLLTVPLAALAVRRFRAAPILVAGLTLLALADGAGGYADTTTLVGVLRVLHGVGAGMLVPATLVAVAERPSRKILVPLWAGMLSAGLLAAQALALWPLDEASSWRLTLQPYPLLTGVALALAAVYLVLWLLTGDGTEDGAGDLTDAAARRVSPAERGRLGLAAIPAAGIAVLAVGTTFDWAPTLVVAAAAVAVIAMVGLGAVATADGPGGRSIAFTNVAVGLVVLPTAAQTTYVELGGLGGPGLKGLWLPFLVAAVVAVAAAIVAGLVPEAQCRRITLAGLVAIVAGLCAIRLLVPEPDGAPLVVPFALLAAGSAIALTSALRLAGVGSALLGLSLCFPAVLAGFLLGTGIQVNRLQEATRAADAGRQAVVDGFMDALHLWALVGGFVVVGIMVISSILARRTAATADGTVPVAGPARDGAHDGPVVPAPTPSPEEEDGSPADHRRDA</sequence>
<feature type="transmembrane region" description="Helical" evidence="2">
    <location>
        <begin position="257"/>
        <end position="278"/>
    </location>
</feature>
<keyword evidence="2" id="KW-1133">Transmembrane helix</keyword>
<evidence type="ECO:0008006" key="5">
    <source>
        <dbReference type="Google" id="ProtNLM"/>
    </source>
</evidence>
<feature type="transmembrane region" description="Helical" evidence="2">
    <location>
        <begin position="453"/>
        <end position="473"/>
    </location>
</feature>
<feature type="transmembrane region" description="Helical" evidence="2">
    <location>
        <begin position="374"/>
        <end position="395"/>
    </location>
</feature>
<proteinExistence type="predicted"/>
<feature type="region of interest" description="Disordered" evidence="1">
    <location>
        <begin position="484"/>
        <end position="521"/>
    </location>
</feature>
<keyword evidence="4" id="KW-1185">Reference proteome</keyword>
<dbReference type="Gene3D" id="1.20.1250.20">
    <property type="entry name" value="MFS general substrate transporter like domains"/>
    <property type="match status" value="1"/>
</dbReference>
<feature type="transmembrane region" description="Helical" evidence="2">
    <location>
        <begin position="122"/>
        <end position="140"/>
    </location>
</feature>
<feature type="transmembrane region" description="Helical" evidence="2">
    <location>
        <begin position="183"/>
        <end position="204"/>
    </location>
</feature>
<evidence type="ECO:0000256" key="1">
    <source>
        <dbReference type="SAM" id="MobiDB-lite"/>
    </source>
</evidence>
<feature type="transmembrane region" description="Helical" evidence="2">
    <location>
        <begin position="349"/>
        <end position="368"/>
    </location>
</feature>
<dbReference type="Proteomes" id="UP000674234">
    <property type="component" value="Unassembled WGS sequence"/>
</dbReference>
<feature type="transmembrane region" description="Helical" evidence="2">
    <location>
        <begin position="322"/>
        <end position="342"/>
    </location>
</feature>
<feature type="transmembrane region" description="Helical" evidence="2">
    <location>
        <begin position="63"/>
        <end position="83"/>
    </location>
</feature>
<evidence type="ECO:0000256" key="2">
    <source>
        <dbReference type="SAM" id="Phobius"/>
    </source>
</evidence>
<feature type="transmembrane region" description="Helical" evidence="2">
    <location>
        <begin position="285"/>
        <end position="302"/>
    </location>
</feature>